<reference evidence="2 3" key="1">
    <citation type="submission" date="2019-01" db="EMBL/GenBank/DDBJ databases">
        <title>Novel species of Nocardioides.</title>
        <authorList>
            <person name="Liu Q."/>
            <person name="Xin Y.-H."/>
        </authorList>
    </citation>
    <scope>NUCLEOTIDE SEQUENCE [LARGE SCALE GENOMIC DNA]</scope>
    <source>
        <strain evidence="2 3">CGMCC 4.6882</strain>
    </source>
</reference>
<feature type="transmembrane region" description="Helical" evidence="1">
    <location>
        <begin position="110"/>
        <end position="129"/>
    </location>
</feature>
<accession>A0A4Q2S0D8</accession>
<gene>
    <name evidence="2" type="ORF">EUA93_12390</name>
</gene>
<feature type="transmembrane region" description="Helical" evidence="1">
    <location>
        <begin position="83"/>
        <end position="104"/>
    </location>
</feature>
<evidence type="ECO:0000313" key="3">
    <source>
        <dbReference type="Proteomes" id="UP000294071"/>
    </source>
</evidence>
<protein>
    <submittedName>
        <fullName evidence="2">Uncharacterized protein</fullName>
    </submittedName>
</protein>
<name>A0A4Q2S0D8_9ACTN</name>
<organism evidence="2 3">
    <name type="scientific">Nocardioides oleivorans</name>
    <dbReference type="NCBI Taxonomy" id="273676"/>
    <lineage>
        <taxon>Bacteria</taxon>
        <taxon>Bacillati</taxon>
        <taxon>Actinomycetota</taxon>
        <taxon>Actinomycetes</taxon>
        <taxon>Propionibacteriales</taxon>
        <taxon>Nocardioidaceae</taxon>
        <taxon>Nocardioides</taxon>
    </lineage>
</organism>
<keyword evidence="1" id="KW-1133">Transmembrane helix</keyword>
<keyword evidence="1" id="KW-0812">Transmembrane</keyword>
<proteinExistence type="predicted"/>
<comment type="caution">
    <text evidence="2">The sequence shown here is derived from an EMBL/GenBank/DDBJ whole genome shotgun (WGS) entry which is preliminary data.</text>
</comment>
<keyword evidence="3" id="KW-1185">Reference proteome</keyword>
<dbReference type="Proteomes" id="UP000294071">
    <property type="component" value="Unassembled WGS sequence"/>
</dbReference>
<sequence>MTTATQSSSIPWLKASVPAFVVALAVGAGAAAVRTDAPAAVVFAVFASLTFPFALALGAVLLDRTEHPEEHEDSIEKQWTTRASSGAFFDTVVAMGLTVFATSVLDTRGAPLWLFVLLALGDFAVRLAVIRRREA</sequence>
<feature type="transmembrane region" description="Helical" evidence="1">
    <location>
        <begin position="12"/>
        <end position="33"/>
    </location>
</feature>
<dbReference type="AlphaFoldDB" id="A0A4Q2S0D8"/>
<feature type="transmembrane region" description="Helical" evidence="1">
    <location>
        <begin position="39"/>
        <end position="62"/>
    </location>
</feature>
<dbReference type="OrthoDB" id="3790687at2"/>
<evidence type="ECO:0000256" key="1">
    <source>
        <dbReference type="SAM" id="Phobius"/>
    </source>
</evidence>
<keyword evidence="1" id="KW-0472">Membrane</keyword>
<evidence type="ECO:0000313" key="2">
    <source>
        <dbReference type="EMBL" id="RYB95071.1"/>
    </source>
</evidence>
<dbReference type="EMBL" id="SDWT01000001">
    <property type="protein sequence ID" value="RYB95071.1"/>
    <property type="molecule type" value="Genomic_DNA"/>
</dbReference>
<dbReference type="RefSeq" id="WP_129400415.1">
    <property type="nucleotide sequence ID" value="NZ_SDWT01000001.1"/>
</dbReference>